<dbReference type="EMBL" id="DWWT01000002">
    <property type="protein sequence ID" value="HJC04743.1"/>
    <property type="molecule type" value="Genomic_DNA"/>
</dbReference>
<proteinExistence type="predicted"/>
<dbReference type="PRINTS" id="PR00069">
    <property type="entry name" value="ALDKETRDTASE"/>
</dbReference>
<dbReference type="InterPro" id="IPR036812">
    <property type="entry name" value="NAD(P)_OxRdtase_dom_sf"/>
</dbReference>
<evidence type="ECO:0000256" key="1">
    <source>
        <dbReference type="ARBA" id="ARBA00022723"/>
    </source>
</evidence>
<dbReference type="Pfam" id="PF13534">
    <property type="entry name" value="Fer4_17"/>
    <property type="match status" value="1"/>
</dbReference>
<evidence type="ECO:0000259" key="4">
    <source>
        <dbReference type="PROSITE" id="PS51379"/>
    </source>
</evidence>
<reference evidence="5" key="2">
    <citation type="submission" date="2021-04" db="EMBL/GenBank/DDBJ databases">
        <authorList>
            <person name="Gilroy R."/>
        </authorList>
    </citation>
    <scope>NUCLEOTIDE SEQUENCE</scope>
    <source>
        <strain evidence="5">CHK180-15479</strain>
    </source>
</reference>
<evidence type="ECO:0000313" key="5">
    <source>
        <dbReference type="EMBL" id="HJC04743.1"/>
    </source>
</evidence>
<dbReference type="CDD" id="cd19100">
    <property type="entry name" value="AKR_unchar"/>
    <property type="match status" value="1"/>
</dbReference>
<dbReference type="SUPFAM" id="SSF51430">
    <property type="entry name" value="NAD(P)-linked oxidoreductase"/>
    <property type="match status" value="1"/>
</dbReference>
<dbReference type="PROSITE" id="PS00198">
    <property type="entry name" value="4FE4S_FER_1"/>
    <property type="match status" value="1"/>
</dbReference>
<keyword evidence="1" id="KW-0479">Metal-binding</keyword>
<evidence type="ECO:0000256" key="2">
    <source>
        <dbReference type="ARBA" id="ARBA00023004"/>
    </source>
</evidence>
<dbReference type="InterPro" id="IPR017900">
    <property type="entry name" value="4Fe4S_Fe_S_CS"/>
</dbReference>
<dbReference type="InterPro" id="IPR020471">
    <property type="entry name" value="AKR"/>
</dbReference>
<dbReference type="InterPro" id="IPR023210">
    <property type="entry name" value="NADP_OxRdtase_dom"/>
</dbReference>
<dbReference type="GO" id="GO:0016491">
    <property type="term" value="F:oxidoreductase activity"/>
    <property type="evidence" value="ECO:0007669"/>
    <property type="project" value="InterPro"/>
</dbReference>
<dbReference type="InterPro" id="IPR053135">
    <property type="entry name" value="AKR2_Oxidoreductase"/>
</dbReference>
<dbReference type="Proteomes" id="UP000823910">
    <property type="component" value="Unassembled WGS sequence"/>
</dbReference>
<dbReference type="AlphaFoldDB" id="A0A9D2MWV1"/>
<dbReference type="Gene3D" id="3.20.20.100">
    <property type="entry name" value="NADP-dependent oxidoreductase domain"/>
    <property type="match status" value="1"/>
</dbReference>
<accession>A0A9D2MWV1</accession>
<organism evidence="5 6">
    <name type="scientific">Candidatus Enterocloster excrementipullorum</name>
    <dbReference type="NCBI Taxonomy" id="2838559"/>
    <lineage>
        <taxon>Bacteria</taxon>
        <taxon>Bacillati</taxon>
        <taxon>Bacillota</taxon>
        <taxon>Clostridia</taxon>
        <taxon>Lachnospirales</taxon>
        <taxon>Lachnospiraceae</taxon>
        <taxon>Enterocloster</taxon>
    </lineage>
</organism>
<comment type="caution">
    <text evidence="5">The sequence shown here is derived from an EMBL/GenBank/DDBJ whole genome shotgun (WGS) entry which is preliminary data.</text>
</comment>
<feature type="domain" description="4Fe-4S ferredoxin-type" evidence="4">
    <location>
        <begin position="296"/>
        <end position="327"/>
    </location>
</feature>
<reference evidence="5" key="1">
    <citation type="journal article" date="2021" name="PeerJ">
        <title>Extensive microbial diversity within the chicken gut microbiome revealed by metagenomics and culture.</title>
        <authorList>
            <person name="Gilroy R."/>
            <person name="Ravi A."/>
            <person name="Getino M."/>
            <person name="Pursley I."/>
            <person name="Horton D.L."/>
            <person name="Alikhan N.F."/>
            <person name="Baker D."/>
            <person name="Gharbi K."/>
            <person name="Hall N."/>
            <person name="Watson M."/>
            <person name="Adriaenssens E.M."/>
            <person name="Foster-Nyarko E."/>
            <person name="Jarju S."/>
            <person name="Secka A."/>
            <person name="Antonio M."/>
            <person name="Oren A."/>
            <person name="Chaudhuri R.R."/>
            <person name="La Ragione R."/>
            <person name="Hildebrand F."/>
            <person name="Pallen M.J."/>
        </authorList>
    </citation>
    <scope>NUCLEOTIDE SEQUENCE</scope>
    <source>
        <strain evidence="5">CHK180-15479</strain>
    </source>
</reference>
<dbReference type="GO" id="GO:0046872">
    <property type="term" value="F:metal ion binding"/>
    <property type="evidence" value="ECO:0007669"/>
    <property type="project" value="UniProtKB-KW"/>
</dbReference>
<dbReference type="GO" id="GO:0051536">
    <property type="term" value="F:iron-sulfur cluster binding"/>
    <property type="evidence" value="ECO:0007669"/>
    <property type="project" value="UniProtKB-KW"/>
</dbReference>
<dbReference type="PROSITE" id="PS51379">
    <property type="entry name" value="4FE4S_FER_2"/>
    <property type="match status" value="1"/>
</dbReference>
<keyword evidence="2" id="KW-0408">Iron</keyword>
<dbReference type="Pfam" id="PF00248">
    <property type="entry name" value="Aldo_ket_red"/>
    <property type="match status" value="1"/>
</dbReference>
<keyword evidence="3" id="KW-0411">Iron-sulfur</keyword>
<dbReference type="SUPFAM" id="SSF54862">
    <property type="entry name" value="4Fe-4S ferredoxins"/>
    <property type="match status" value="1"/>
</dbReference>
<dbReference type="PANTHER" id="PTHR43312:SF1">
    <property type="entry name" value="NADP-DEPENDENT OXIDOREDUCTASE DOMAIN-CONTAINING PROTEIN"/>
    <property type="match status" value="1"/>
</dbReference>
<evidence type="ECO:0000256" key="3">
    <source>
        <dbReference type="ARBA" id="ARBA00023014"/>
    </source>
</evidence>
<protein>
    <submittedName>
        <fullName evidence="5">Aldo/keto reductase</fullName>
    </submittedName>
</protein>
<dbReference type="InterPro" id="IPR017896">
    <property type="entry name" value="4Fe4S_Fe-S-bd"/>
</dbReference>
<name>A0A9D2MWV1_9FIRM</name>
<evidence type="ECO:0000313" key="6">
    <source>
        <dbReference type="Proteomes" id="UP000823910"/>
    </source>
</evidence>
<gene>
    <name evidence="5" type="ORF">H9704_01060</name>
</gene>
<sequence length="341" mass="37780">MTTDVRLGSTGIVVNKNGFGALPMQRVSMEEAVQLVRRAFEGGITFFDTARYYTDSEEKLGEALEGIRDKVYIATKTGASTGEALKKELETSLKNLRTDHIDIYQFHNPAVCPKPGDGSGLYEAMEEAKAQGMVRHIGITNHRLAVAHEAIDSGLYETLQFPFCYLADEKDVELVEKCKKADMGFIAMKALSGGLITNSRAAYAFEAQFDNVLPIWGVQRQTELEEFLSYIKNPPAMTDEIKALIEADKKELAGDFCRGCGYCMPCPVGIEINNCARMSLLLRRSPSAAQLTPEAQEKMMKIKECLHCGRCKSKCPYGLDTPALLEKNLKDYEEILAGKAF</sequence>
<dbReference type="PANTHER" id="PTHR43312">
    <property type="entry name" value="D-THREO-ALDOSE 1-DEHYDROGENASE"/>
    <property type="match status" value="1"/>
</dbReference>